<dbReference type="EMBL" id="GIFC01009843">
    <property type="protein sequence ID" value="MXU91926.1"/>
    <property type="molecule type" value="Transcribed_RNA"/>
</dbReference>
<dbReference type="AlphaFoldDB" id="A0A6B0UQI6"/>
<feature type="signal peptide" evidence="1">
    <location>
        <begin position="1"/>
        <end position="21"/>
    </location>
</feature>
<accession>A0A6B0UQI6</accession>
<sequence length="127" mass="14968">MDAHRLMLSIWLWLVCAYVQCLPKVRLSSRQQIEGETPITIDFYIDDSVNATKEEVKDYLRNVILTTTADLQSYFVVDDIQIYYWINYLKEEPALESQLKLQKNTDYIYLDGAIDALTTYFKRKKPS</sequence>
<reference evidence="2" key="1">
    <citation type="submission" date="2019-12" db="EMBL/GenBank/DDBJ databases">
        <title>An insight into the sialome of adult female Ixodes ricinus ticks feeding for 6 days.</title>
        <authorList>
            <person name="Perner J."/>
            <person name="Ribeiro J.M.C."/>
        </authorList>
    </citation>
    <scope>NUCLEOTIDE SEQUENCE</scope>
    <source>
        <strain evidence="2">Semi-engorged</strain>
        <tissue evidence="2">Salivary glands</tissue>
    </source>
</reference>
<evidence type="ECO:0000256" key="1">
    <source>
        <dbReference type="SAM" id="SignalP"/>
    </source>
</evidence>
<keyword evidence="1" id="KW-0732">Signal</keyword>
<protein>
    <submittedName>
        <fullName evidence="2">Putative lipocalin</fullName>
    </submittedName>
</protein>
<feature type="chain" id="PRO_5025444980" evidence="1">
    <location>
        <begin position="22"/>
        <end position="127"/>
    </location>
</feature>
<name>A0A6B0UQI6_IXORI</name>
<proteinExistence type="predicted"/>
<evidence type="ECO:0000313" key="2">
    <source>
        <dbReference type="EMBL" id="MXU91926.1"/>
    </source>
</evidence>
<organism evidence="2">
    <name type="scientific">Ixodes ricinus</name>
    <name type="common">Common tick</name>
    <name type="synonym">Acarus ricinus</name>
    <dbReference type="NCBI Taxonomy" id="34613"/>
    <lineage>
        <taxon>Eukaryota</taxon>
        <taxon>Metazoa</taxon>
        <taxon>Ecdysozoa</taxon>
        <taxon>Arthropoda</taxon>
        <taxon>Chelicerata</taxon>
        <taxon>Arachnida</taxon>
        <taxon>Acari</taxon>
        <taxon>Parasitiformes</taxon>
        <taxon>Ixodida</taxon>
        <taxon>Ixodoidea</taxon>
        <taxon>Ixodidae</taxon>
        <taxon>Ixodinae</taxon>
        <taxon>Ixodes</taxon>
    </lineage>
</organism>